<evidence type="ECO:0000313" key="1">
    <source>
        <dbReference type="EMBL" id="JAD91955.1"/>
    </source>
</evidence>
<organism evidence="1">
    <name type="scientific">Arundo donax</name>
    <name type="common">Giant reed</name>
    <name type="synonym">Donax arundinaceus</name>
    <dbReference type="NCBI Taxonomy" id="35708"/>
    <lineage>
        <taxon>Eukaryota</taxon>
        <taxon>Viridiplantae</taxon>
        <taxon>Streptophyta</taxon>
        <taxon>Embryophyta</taxon>
        <taxon>Tracheophyta</taxon>
        <taxon>Spermatophyta</taxon>
        <taxon>Magnoliopsida</taxon>
        <taxon>Liliopsida</taxon>
        <taxon>Poales</taxon>
        <taxon>Poaceae</taxon>
        <taxon>PACMAD clade</taxon>
        <taxon>Arundinoideae</taxon>
        <taxon>Arundineae</taxon>
        <taxon>Arundo</taxon>
    </lineage>
</organism>
<accession>A0A0A9E213</accession>
<dbReference type="EMBL" id="GBRH01205940">
    <property type="protein sequence ID" value="JAD91955.1"/>
    <property type="molecule type" value="Transcribed_RNA"/>
</dbReference>
<reference evidence="1" key="2">
    <citation type="journal article" date="2015" name="Data Brief">
        <title>Shoot transcriptome of the giant reed, Arundo donax.</title>
        <authorList>
            <person name="Barrero R.A."/>
            <person name="Guerrero F.D."/>
            <person name="Moolhuijzen P."/>
            <person name="Goolsby J.A."/>
            <person name="Tidwell J."/>
            <person name="Bellgard S.E."/>
            <person name="Bellgard M.I."/>
        </authorList>
    </citation>
    <scope>NUCLEOTIDE SEQUENCE</scope>
    <source>
        <tissue evidence="1">Shoot tissue taken approximately 20 cm above the soil surface</tissue>
    </source>
</reference>
<sequence length="35" mass="4077">MCTCNSFVYSDLCPQCQSISSIQLFICCSWCKDYR</sequence>
<name>A0A0A9E213_ARUDO</name>
<reference evidence="1" key="1">
    <citation type="submission" date="2014-09" db="EMBL/GenBank/DDBJ databases">
        <authorList>
            <person name="Magalhaes I.L.F."/>
            <person name="Oliveira U."/>
            <person name="Santos F.R."/>
            <person name="Vidigal T.H.D.A."/>
            <person name="Brescovit A.D."/>
            <person name="Santos A.J."/>
        </authorList>
    </citation>
    <scope>NUCLEOTIDE SEQUENCE</scope>
    <source>
        <tissue evidence="1">Shoot tissue taken approximately 20 cm above the soil surface</tissue>
    </source>
</reference>
<protein>
    <submittedName>
        <fullName evidence="1">Uncharacterized protein</fullName>
    </submittedName>
</protein>
<proteinExistence type="predicted"/>
<dbReference type="AlphaFoldDB" id="A0A0A9E213"/>